<evidence type="ECO:0000313" key="1">
    <source>
        <dbReference type="EMBL" id="KZP05802.1"/>
    </source>
</evidence>
<accession>A0A167W830</accession>
<sequence>MAADLERTGLCVIWKDEDANITIVGCDPGRRGCSDLVMASSRKCPLSRTRIVTKARSLRIYET</sequence>
<name>A0A167W830_9AGAM</name>
<organism evidence="1">
    <name type="scientific">Athelia psychrophila</name>
    <dbReference type="NCBI Taxonomy" id="1759441"/>
    <lineage>
        <taxon>Eukaryota</taxon>
        <taxon>Fungi</taxon>
        <taxon>Dikarya</taxon>
        <taxon>Basidiomycota</taxon>
        <taxon>Agaricomycotina</taxon>
        <taxon>Agaricomycetes</taxon>
        <taxon>Agaricomycetidae</taxon>
        <taxon>Atheliales</taxon>
        <taxon>Atheliaceae</taxon>
        <taxon>Athelia</taxon>
    </lineage>
</organism>
<dbReference type="AlphaFoldDB" id="A0A167W830"/>
<dbReference type="STRING" id="436010.A0A167W830"/>
<dbReference type="OrthoDB" id="3045089at2759"/>
<protein>
    <submittedName>
        <fullName evidence="1">Uncharacterized protein</fullName>
    </submittedName>
</protein>
<proteinExistence type="predicted"/>
<gene>
    <name evidence="1" type="ORF">FIBSPDRAFT_966981</name>
</gene>
<dbReference type="EMBL" id="KV417818">
    <property type="protein sequence ID" value="KZP05802.1"/>
    <property type="molecule type" value="Genomic_DNA"/>
</dbReference>
<reference evidence="1" key="1">
    <citation type="journal article" date="2016" name="Mol. Biol. Evol.">
        <title>Comparative Genomics of Early-Diverging Mushroom-Forming Fungi Provides Insights into the Origins of Lignocellulose Decay Capabilities.</title>
        <authorList>
            <person name="Nagy L.G."/>
            <person name="Riley R."/>
            <person name="Tritt A."/>
            <person name="Adam C."/>
            <person name="Daum C."/>
            <person name="Floudas D."/>
            <person name="Sun H."/>
            <person name="Yadav J.S."/>
            <person name="Pangilinan J."/>
            <person name="Larsson K.H."/>
            <person name="Matsuura K."/>
            <person name="Barry K."/>
            <person name="Labutti K."/>
            <person name="Kuo R."/>
            <person name="Ohm R.A."/>
            <person name="Bhattacharya S.S."/>
            <person name="Shirouzu T."/>
            <person name="Yoshinaga Y."/>
            <person name="Martin F.M."/>
            <person name="Grigoriev I.V."/>
            <person name="Hibbett D.S."/>
        </authorList>
    </citation>
    <scope>NUCLEOTIDE SEQUENCE [LARGE SCALE GENOMIC DNA]</scope>
    <source>
        <strain evidence="1">CBS 109695</strain>
    </source>
</reference>